<dbReference type="InterPro" id="IPR006121">
    <property type="entry name" value="HMA_dom"/>
</dbReference>
<comment type="caution">
    <text evidence="2">The sequence shown here is derived from an EMBL/GenBank/DDBJ whole genome shotgun (WGS) entry which is preliminary data.</text>
</comment>
<evidence type="ECO:0000313" key="3">
    <source>
        <dbReference type="Proteomes" id="UP000451471"/>
    </source>
</evidence>
<dbReference type="RefSeq" id="WP_158206405.1">
    <property type="nucleotide sequence ID" value="NZ_WSZK01000039.1"/>
</dbReference>
<dbReference type="Pfam" id="PF00403">
    <property type="entry name" value="HMA"/>
    <property type="match status" value="1"/>
</dbReference>
<dbReference type="GO" id="GO:0046872">
    <property type="term" value="F:metal ion binding"/>
    <property type="evidence" value="ECO:0007669"/>
    <property type="project" value="InterPro"/>
</dbReference>
<dbReference type="Proteomes" id="UP000451471">
    <property type="component" value="Unassembled WGS sequence"/>
</dbReference>
<evidence type="ECO:0000313" key="2">
    <source>
        <dbReference type="EMBL" id="MWG36755.1"/>
    </source>
</evidence>
<gene>
    <name evidence="2" type="ORF">GQS65_20080</name>
</gene>
<dbReference type="CDD" id="cd00371">
    <property type="entry name" value="HMA"/>
    <property type="match status" value="1"/>
</dbReference>
<feature type="domain" description="HMA" evidence="1">
    <location>
        <begin position="6"/>
        <end position="70"/>
    </location>
</feature>
<dbReference type="SUPFAM" id="SSF55008">
    <property type="entry name" value="HMA, heavy metal-associated domain"/>
    <property type="match status" value="1"/>
</dbReference>
<accession>A0A6B0GX89</accession>
<organism evidence="2 3">
    <name type="scientific">Halomarina oriensis</name>
    <dbReference type="NCBI Taxonomy" id="671145"/>
    <lineage>
        <taxon>Archaea</taxon>
        <taxon>Methanobacteriati</taxon>
        <taxon>Methanobacteriota</taxon>
        <taxon>Stenosarchaea group</taxon>
        <taxon>Halobacteria</taxon>
        <taxon>Halobacteriales</taxon>
        <taxon>Natronomonadaceae</taxon>
        <taxon>Halomarina</taxon>
    </lineage>
</organism>
<evidence type="ECO:0000259" key="1">
    <source>
        <dbReference type="PROSITE" id="PS50846"/>
    </source>
</evidence>
<dbReference type="EMBL" id="WSZK01000039">
    <property type="protein sequence ID" value="MWG36755.1"/>
    <property type="molecule type" value="Genomic_DNA"/>
</dbReference>
<dbReference type="AlphaFoldDB" id="A0A6B0GX89"/>
<reference evidence="2 3" key="1">
    <citation type="submission" date="2019-12" db="EMBL/GenBank/DDBJ databases">
        <title>Halocatena pleomorpha gen. nov. sp. nov., an extremely halophilic archaeon of family Halobacteriaceae isolated from saltpan soil.</title>
        <authorList>
            <person name="Pal Y."/>
            <person name="Verma A."/>
            <person name="Krishnamurthi S."/>
            <person name="Kumar P."/>
        </authorList>
    </citation>
    <scope>NUCLEOTIDE SEQUENCE [LARGE SCALE GENOMIC DNA]</scope>
    <source>
        <strain evidence="2 3">JCM 16495</strain>
    </source>
</reference>
<sequence>MRREQTRRLLGVDGATGVAAENAVRRAVLGVEGVHELEIDLGSGWVDVVGEDGAVERAAEAIRALGYSVR</sequence>
<dbReference type="InterPro" id="IPR036163">
    <property type="entry name" value="HMA_dom_sf"/>
</dbReference>
<keyword evidence="3" id="KW-1185">Reference proteome</keyword>
<dbReference type="Gene3D" id="3.30.70.100">
    <property type="match status" value="1"/>
</dbReference>
<proteinExistence type="predicted"/>
<name>A0A6B0GX89_9EURY</name>
<protein>
    <recommendedName>
        <fullName evidence="1">HMA domain-containing protein</fullName>
    </recommendedName>
</protein>
<dbReference type="PROSITE" id="PS50846">
    <property type="entry name" value="HMA_2"/>
    <property type="match status" value="1"/>
</dbReference>